<feature type="transmembrane region" description="Helical" evidence="7">
    <location>
        <begin position="7"/>
        <end position="32"/>
    </location>
</feature>
<sequence>MFVRSRVALLVALGIDNFGSGLFLPLGLVFVIRVVGLPLAQAGTAVTLGALAGLLVPALAGRLVDLFGPRTVMICAHLLQAAGVAAYLPAAGFTGVVGASVMLAAGQQLFYSSQFSLIADVAGEGPKDRPFAEAAMVRSAGFGLGGLAAAGLLVWAGREGLYVAVIVDVFTFVVAAAILATLVPPLPRRTRRLSGSARVWRNRPYLALIVFSGLFALTMDFFLIGMPVYVFNALQGPRWLPGTIIALLTVVTSLGGVVALRVTRRLTRIAAMRAGSALFAVWCLACLAVVFVPKVFQPVYLLGATLVLAAGDLAFGPRSGALAEAAAPPEARGRYLAAFQYAFTLAAVIAPTVVALFSVAVWIPWVLVAACACAAVVGLGRVGPRLPAEAVSPGGGGPIQG</sequence>
<feature type="transmembrane region" description="Helical" evidence="7">
    <location>
        <begin position="38"/>
        <end position="60"/>
    </location>
</feature>
<dbReference type="Pfam" id="PF07690">
    <property type="entry name" value="MFS_1"/>
    <property type="match status" value="1"/>
</dbReference>
<keyword evidence="4 7" id="KW-0812">Transmembrane</keyword>
<evidence type="ECO:0000256" key="4">
    <source>
        <dbReference type="ARBA" id="ARBA00022692"/>
    </source>
</evidence>
<evidence type="ECO:0000256" key="2">
    <source>
        <dbReference type="ARBA" id="ARBA00022448"/>
    </source>
</evidence>
<dbReference type="SUPFAM" id="SSF103473">
    <property type="entry name" value="MFS general substrate transporter"/>
    <property type="match status" value="1"/>
</dbReference>
<evidence type="ECO:0000256" key="1">
    <source>
        <dbReference type="ARBA" id="ARBA00004651"/>
    </source>
</evidence>
<dbReference type="EMBL" id="LQCI01000012">
    <property type="protein sequence ID" value="KZB85070.1"/>
    <property type="molecule type" value="Genomic_DNA"/>
</dbReference>
<dbReference type="Proteomes" id="UP000186883">
    <property type="component" value="Unassembled WGS sequence"/>
</dbReference>
<evidence type="ECO:0000256" key="7">
    <source>
        <dbReference type="SAM" id="Phobius"/>
    </source>
</evidence>
<feature type="transmembrane region" description="Helical" evidence="7">
    <location>
        <begin position="335"/>
        <end position="356"/>
    </location>
</feature>
<reference evidence="9 11" key="1">
    <citation type="submission" date="2015-12" db="EMBL/GenBank/DDBJ databases">
        <title>Amycolatopsis regifaucium genome sequencing and assembly.</title>
        <authorList>
            <person name="Mayilraj S."/>
        </authorList>
    </citation>
    <scope>NUCLEOTIDE SEQUENCE [LARGE SCALE GENOMIC DNA]</scope>
    <source>
        <strain evidence="9 11">GY080</strain>
    </source>
</reference>
<feature type="transmembrane region" description="Helical" evidence="7">
    <location>
        <begin position="161"/>
        <end position="184"/>
    </location>
</feature>
<dbReference type="PROSITE" id="PS50850">
    <property type="entry name" value="MFS"/>
    <property type="match status" value="1"/>
</dbReference>
<dbReference type="Proteomes" id="UP000076321">
    <property type="component" value="Unassembled WGS sequence"/>
</dbReference>
<evidence type="ECO:0000256" key="3">
    <source>
        <dbReference type="ARBA" id="ARBA00022475"/>
    </source>
</evidence>
<evidence type="ECO:0000259" key="8">
    <source>
        <dbReference type="PROSITE" id="PS50850"/>
    </source>
</evidence>
<dbReference type="PANTHER" id="PTHR23517">
    <property type="entry name" value="RESISTANCE PROTEIN MDTM, PUTATIVE-RELATED-RELATED"/>
    <property type="match status" value="1"/>
</dbReference>
<feature type="transmembrane region" description="Helical" evidence="7">
    <location>
        <begin position="274"/>
        <end position="292"/>
    </location>
</feature>
<feature type="domain" description="Major facilitator superfamily (MFS) profile" evidence="8">
    <location>
        <begin position="206"/>
        <end position="401"/>
    </location>
</feature>
<evidence type="ECO:0000313" key="12">
    <source>
        <dbReference type="Proteomes" id="UP000186883"/>
    </source>
</evidence>
<organism evidence="9 11">
    <name type="scientific">Amycolatopsis regifaucium</name>
    <dbReference type="NCBI Taxonomy" id="546365"/>
    <lineage>
        <taxon>Bacteria</taxon>
        <taxon>Bacillati</taxon>
        <taxon>Actinomycetota</taxon>
        <taxon>Actinomycetes</taxon>
        <taxon>Pseudonocardiales</taxon>
        <taxon>Pseudonocardiaceae</taxon>
        <taxon>Amycolatopsis</taxon>
    </lineage>
</organism>
<feature type="transmembrane region" description="Helical" evidence="7">
    <location>
        <begin position="362"/>
        <end position="380"/>
    </location>
</feature>
<dbReference type="PANTHER" id="PTHR23517:SF2">
    <property type="entry name" value="MULTIDRUG RESISTANCE PROTEIN MDTH"/>
    <property type="match status" value="1"/>
</dbReference>
<evidence type="ECO:0000313" key="9">
    <source>
        <dbReference type="EMBL" id="KZB85070.1"/>
    </source>
</evidence>
<comment type="caution">
    <text evidence="9">The sequence shown here is derived from an EMBL/GenBank/DDBJ whole genome shotgun (WGS) entry which is preliminary data.</text>
</comment>
<reference evidence="10 12" key="2">
    <citation type="submission" date="2016-11" db="EMBL/GenBank/DDBJ databases">
        <title>Genome sequencing of Amycolatopsis regifaucium.</title>
        <authorList>
            <person name="Mayilraj S."/>
            <person name="Kaur N."/>
        </authorList>
    </citation>
    <scope>NUCLEOTIDE SEQUENCE [LARGE SCALE GENOMIC DNA]</scope>
    <source>
        <strain evidence="10 12">GY080</strain>
    </source>
</reference>
<dbReference type="InterPro" id="IPR036259">
    <property type="entry name" value="MFS_trans_sf"/>
</dbReference>
<dbReference type="GO" id="GO:0005886">
    <property type="term" value="C:plasma membrane"/>
    <property type="evidence" value="ECO:0007669"/>
    <property type="project" value="UniProtKB-SubCell"/>
</dbReference>
<dbReference type="InterPro" id="IPR011701">
    <property type="entry name" value="MFS"/>
</dbReference>
<protein>
    <submittedName>
        <fullName evidence="9">MFS transporter</fullName>
    </submittedName>
</protein>
<proteinExistence type="predicted"/>
<dbReference type="InterPro" id="IPR020846">
    <property type="entry name" value="MFS_dom"/>
</dbReference>
<evidence type="ECO:0000313" key="11">
    <source>
        <dbReference type="Proteomes" id="UP000076321"/>
    </source>
</evidence>
<keyword evidence="3" id="KW-1003">Cell membrane</keyword>
<gene>
    <name evidence="10" type="ORF">ATP06_0233265</name>
    <name evidence="9" type="ORF">AVL48_02405</name>
</gene>
<dbReference type="Gene3D" id="1.20.1250.20">
    <property type="entry name" value="MFS general substrate transporter like domains"/>
    <property type="match status" value="1"/>
</dbReference>
<dbReference type="EMBL" id="LOBU02000024">
    <property type="protein sequence ID" value="OKA04094.1"/>
    <property type="molecule type" value="Genomic_DNA"/>
</dbReference>
<dbReference type="GO" id="GO:0022857">
    <property type="term" value="F:transmembrane transporter activity"/>
    <property type="evidence" value="ECO:0007669"/>
    <property type="project" value="InterPro"/>
</dbReference>
<evidence type="ECO:0000256" key="5">
    <source>
        <dbReference type="ARBA" id="ARBA00022989"/>
    </source>
</evidence>
<feature type="transmembrane region" description="Helical" evidence="7">
    <location>
        <begin position="298"/>
        <end position="315"/>
    </location>
</feature>
<feature type="transmembrane region" description="Helical" evidence="7">
    <location>
        <begin position="205"/>
        <end position="231"/>
    </location>
</feature>
<evidence type="ECO:0000256" key="6">
    <source>
        <dbReference type="ARBA" id="ARBA00023136"/>
    </source>
</evidence>
<accession>A0A154MM00</accession>
<keyword evidence="2" id="KW-0813">Transport</keyword>
<dbReference type="AlphaFoldDB" id="A0A154MM00"/>
<feature type="transmembrane region" description="Helical" evidence="7">
    <location>
        <begin position="135"/>
        <end position="155"/>
    </location>
</feature>
<keyword evidence="12" id="KW-1185">Reference proteome</keyword>
<dbReference type="InterPro" id="IPR050171">
    <property type="entry name" value="MFS_Transporters"/>
</dbReference>
<keyword evidence="6 7" id="KW-0472">Membrane</keyword>
<feature type="transmembrane region" description="Helical" evidence="7">
    <location>
        <begin position="243"/>
        <end position="262"/>
    </location>
</feature>
<evidence type="ECO:0000313" key="10">
    <source>
        <dbReference type="EMBL" id="OKA04094.1"/>
    </source>
</evidence>
<comment type="subcellular location">
    <subcellularLocation>
        <location evidence="1">Cell membrane</location>
        <topology evidence="1">Multi-pass membrane protein</topology>
    </subcellularLocation>
</comment>
<name>A0A154MM00_9PSEU</name>
<keyword evidence="5 7" id="KW-1133">Transmembrane helix</keyword>